<name>A0ACA9N4H2_9GLOM</name>
<gene>
    <name evidence="1" type="ORF">SCALOS_LOCUS7915</name>
</gene>
<evidence type="ECO:0000313" key="1">
    <source>
        <dbReference type="EMBL" id="CAG8629480.1"/>
    </source>
</evidence>
<keyword evidence="2" id="KW-1185">Reference proteome</keyword>
<feature type="non-terminal residue" evidence="1">
    <location>
        <position position="1"/>
    </location>
</feature>
<proteinExistence type="predicted"/>
<comment type="caution">
    <text evidence="1">The sequence shown here is derived from an EMBL/GenBank/DDBJ whole genome shotgun (WGS) entry which is preliminary data.</text>
</comment>
<dbReference type="Proteomes" id="UP000789860">
    <property type="component" value="Unassembled WGS sequence"/>
</dbReference>
<feature type="non-terminal residue" evidence="1">
    <location>
        <position position="183"/>
    </location>
</feature>
<reference evidence="1" key="1">
    <citation type="submission" date="2021-06" db="EMBL/GenBank/DDBJ databases">
        <authorList>
            <person name="Kallberg Y."/>
            <person name="Tangrot J."/>
            <person name="Rosling A."/>
        </authorList>
    </citation>
    <scope>NUCLEOTIDE SEQUENCE</scope>
    <source>
        <strain evidence="1">AU212A</strain>
    </source>
</reference>
<dbReference type="EMBL" id="CAJVPM010019371">
    <property type="protein sequence ID" value="CAG8629480.1"/>
    <property type="molecule type" value="Genomic_DNA"/>
</dbReference>
<organism evidence="1 2">
    <name type="scientific">Scutellospora calospora</name>
    <dbReference type="NCBI Taxonomy" id="85575"/>
    <lineage>
        <taxon>Eukaryota</taxon>
        <taxon>Fungi</taxon>
        <taxon>Fungi incertae sedis</taxon>
        <taxon>Mucoromycota</taxon>
        <taxon>Glomeromycotina</taxon>
        <taxon>Glomeromycetes</taxon>
        <taxon>Diversisporales</taxon>
        <taxon>Gigasporaceae</taxon>
        <taxon>Scutellospora</taxon>
    </lineage>
</organism>
<evidence type="ECO:0000313" key="2">
    <source>
        <dbReference type="Proteomes" id="UP000789860"/>
    </source>
</evidence>
<accession>A0ACA9N4H2</accession>
<protein>
    <submittedName>
        <fullName evidence="1">10323_t:CDS:1</fullName>
    </submittedName>
</protein>
<sequence>NSEQKSDENRKENKISSSNYDITKGVILGLAISFVTSYLNKDKISSLLDNVIKIIKNKSKEETKDVNNDDYFSEGGEGIVVEIDESKFSKRKYHRGRKVNSVWVIGGIEKTDESKIFLVIVEKRDKETIREIIEKHVEKGSIVHTDYWGGYSGIHELGVTQKTVNHLKNFINPESGVHTNSIE</sequence>